<dbReference type="EnsemblMetazoa" id="MESCA000455-RA">
    <property type="protein sequence ID" value="MESCA000455-PA"/>
    <property type="gene ID" value="MESCA000455"/>
</dbReference>
<reference evidence="3" key="1">
    <citation type="submission" date="2013-02" db="EMBL/GenBank/DDBJ databases">
        <authorList>
            <person name="Hughes D."/>
        </authorList>
    </citation>
    <scope>NUCLEOTIDE SEQUENCE</scope>
    <source>
        <strain>Durham</strain>
        <strain evidence="3">NC isolate 2 -- Noor lab</strain>
    </source>
</reference>
<evidence type="ECO:0000313" key="3">
    <source>
        <dbReference type="Proteomes" id="UP000015102"/>
    </source>
</evidence>
<keyword evidence="3" id="KW-1185">Reference proteome</keyword>
<dbReference type="Proteomes" id="UP000015102">
    <property type="component" value="Unassembled WGS sequence"/>
</dbReference>
<dbReference type="HOGENOM" id="CLU_1536310_0_0_1"/>
<accession>T1GB34</accession>
<organism evidence="2 3">
    <name type="scientific">Megaselia scalaris</name>
    <name type="common">Humpbacked fly</name>
    <name type="synonym">Phora scalaris</name>
    <dbReference type="NCBI Taxonomy" id="36166"/>
    <lineage>
        <taxon>Eukaryota</taxon>
        <taxon>Metazoa</taxon>
        <taxon>Ecdysozoa</taxon>
        <taxon>Arthropoda</taxon>
        <taxon>Hexapoda</taxon>
        <taxon>Insecta</taxon>
        <taxon>Pterygota</taxon>
        <taxon>Neoptera</taxon>
        <taxon>Endopterygota</taxon>
        <taxon>Diptera</taxon>
        <taxon>Brachycera</taxon>
        <taxon>Muscomorpha</taxon>
        <taxon>Platypezoidea</taxon>
        <taxon>Phoridae</taxon>
        <taxon>Megaseliini</taxon>
        <taxon>Megaselia</taxon>
    </lineage>
</organism>
<evidence type="ECO:0000313" key="2">
    <source>
        <dbReference type="EnsemblMetazoa" id="MESCA000455-PA"/>
    </source>
</evidence>
<dbReference type="AlphaFoldDB" id="T1GB34"/>
<feature type="region of interest" description="Disordered" evidence="1">
    <location>
        <begin position="1"/>
        <end position="77"/>
    </location>
</feature>
<dbReference type="EMBL" id="CAQQ02191971">
    <property type="status" value="NOT_ANNOTATED_CDS"/>
    <property type="molecule type" value="Genomic_DNA"/>
</dbReference>
<protein>
    <submittedName>
        <fullName evidence="2">Uncharacterized protein</fullName>
    </submittedName>
</protein>
<feature type="region of interest" description="Disordered" evidence="1">
    <location>
        <begin position="148"/>
        <end position="175"/>
    </location>
</feature>
<evidence type="ECO:0000256" key="1">
    <source>
        <dbReference type="SAM" id="MobiDB-lite"/>
    </source>
</evidence>
<feature type="compositionally biased region" description="Polar residues" evidence="1">
    <location>
        <begin position="7"/>
        <end position="22"/>
    </location>
</feature>
<proteinExistence type="predicted"/>
<name>T1GB34_MEGSC</name>
<dbReference type="STRING" id="36166.T1GB34"/>
<sequence length="175" mass="20060">MEKKAQQIYSRQGSNKTLQQSDPARKNNETQSTKPKNPRRRENKNLPSKFEATRQQTNKSRLCLLDKRPKPRGFQQQNHNYEEGASNFNNLPSTSLSSNDIAADYEGSIDCEIEVNSIYNAGSKKQNLNHLLNFNYVSREDSHNIFGRYDGRNSAGTENRTSEKRSITRSSICKQ</sequence>
<reference evidence="2" key="2">
    <citation type="submission" date="2015-06" db="UniProtKB">
        <authorList>
            <consortium name="EnsemblMetazoa"/>
        </authorList>
    </citation>
    <scope>IDENTIFICATION</scope>
</reference>